<dbReference type="CDD" id="cd04077">
    <property type="entry name" value="Peptidases_S8_PCSK9_ProteinaseK_like"/>
    <property type="match status" value="1"/>
</dbReference>
<dbReference type="InterPro" id="IPR034193">
    <property type="entry name" value="PCSK9_ProteinaseK-like"/>
</dbReference>
<evidence type="ECO:0000256" key="8">
    <source>
        <dbReference type="SAM" id="SignalP"/>
    </source>
</evidence>
<dbReference type="InterPro" id="IPR010259">
    <property type="entry name" value="S8pro/Inhibitor_I9"/>
</dbReference>
<reference evidence="11" key="1">
    <citation type="submission" date="2021-12" db="EMBL/GenBank/DDBJ databases">
        <title>Curvularia clavata genome.</title>
        <authorList>
            <person name="Cao Y."/>
        </authorList>
    </citation>
    <scope>NUCLEOTIDE SEQUENCE</scope>
    <source>
        <strain evidence="11">Yc1106</strain>
    </source>
</reference>
<dbReference type="InterPro" id="IPR037045">
    <property type="entry name" value="S8pro/Inhibitor_I9_sf"/>
</dbReference>
<dbReference type="InterPro" id="IPR023828">
    <property type="entry name" value="Peptidase_S8_Ser-AS"/>
</dbReference>
<dbReference type="PROSITE" id="PS00137">
    <property type="entry name" value="SUBTILASE_HIS"/>
    <property type="match status" value="1"/>
</dbReference>
<dbReference type="AlphaFoldDB" id="A0A9Q9DX92"/>
<name>A0A9Q9DX92_CURCL</name>
<feature type="signal peptide" evidence="8">
    <location>
        <begin position="1"/>
        <end position="15"/>
    </location>
</feature>
<dbReference type="PROSITE" id="PS00136">
    <property type="entry name" value="SUBTILASE_ASP"/>
    <property type="match status" value="1"/>
</dbReference>
<proteinExistence type="inferred from homology"/>
<evidence type="ECO:0000259" key="9">
    <source>
        <dbReference type="Pfam" id="PF00082"/>
    </source>
</evidence>
<dbReference type="SUPFAM" id="SSF52743">
    <property type="entry name" value="Subtilisin-like"/>
    <property type="match status" value="1"/>
</dbReference>
<dbReference type="PANTHER" id="PTHR43806:SF58">
    <property type="entry name" value="ALKALINE PROTEASE 1-RELATED"/>
    <property type="match status" value="1"/>
</dbReference>
<dbReference type="InterPro" id="IPR036852">
    <property type="entry name" value="Peptidase_S8/S53_dom_sf"/>
</dbReference>
<evidence type="ECO:0000256" key="4">
    <source>
        <dbReference type="ARBA" id="ARBA00022801"/>
    </source>
</evidence>
<dbReference type="InterPro" id="IPR015500">
    <property type="entry name" value="Peptidase_S8_subtilisin-rel"/>
</dbReference>
<organism evidence="11 12">
    <name type="scientific">Curvularia clavata</name>
    <dbReference type="NCBI Taxonomy" id="95742"/>
    <lineage>
        <taxon>Eukaryota</taxon>
        <taxon>Fungi</taxon>
        <taxon>Dikarya</taxon>
        <taxon>Ascomycota</taxon>
        <taxon>Pezizomycotina</taxon>
        <taxon>Dothideomycetes</taxon>
        <taxon>Pleosporomycetidae</taxon>
        <taxon>Pleosporales</taxon>
        <taxon>Pleosporineae</taxon>
        <taxon>Pleosporaceae</taxon>
        <taxon>Curvularia</taxon>
    </lineage>
</organism>
<evidence type="ECO:0000313" key="12">
    <source>
        <dbReference type="Proteomes" id="UP001056012"/>
    </source>
</evidence>
<evidence type="ECO:0000256" key="5">
    <source>
        <dbReference type="ARBA" id="ARBA00022825"/>
    </source>
</evidence>
<feature type="chain" id="PRO_5040159386" evidence="8">
    <location>
        <begin position="16"/>
        <end position="393"/>
    </location>
</feature>
<dbReference type="PROSITE" id="PS51892">
    <property type="entry name" value="SUBTILASE"/>
    <property type="match status" value="1"/>
</dbReference>
<dbReference type="PRINTS" id="PR00723">
    <property type="entry name" value="SUBTILISIN"/>
</dbReference>
<feature type="active site" description="Charge relay system" evidence="6">
    <location>
        <position position="179"/>
    </location>
</feature>
<keyword evidence="5 6" id="KW-0720">Serine protease</keyword>
<dbReference type="Proteomes" id="UP001056012">
    <property type="component" value="Chromosome 7"/>
</dbReference>
<dbReference type="InterPro" id="IPR022398">
    <property type="entry name" value="Peptidase_S8_His-AS"/>
</dbReference>
<dbReference type="InterPro" id="IPR000209">
    <property type="entry name" value="Peptidase_S8/S53_dom"/>
</dbReference>
<dbReference type="Pfam" id="PF00082">
    <property type="entry name" value="Peptidase_S8"/>
    <property type="match status" value="1"/>
</dbReference>
<feature type="domain" description="Peptidase S8/S53" evidence="9">
    <location>
        <begin position="145"/>
        <end position="369"/>
    </location>
</feature>
<evidence type="ECO:0000259" key="10">
    <source>
        <dbReference type="Pfam" id="PF05922"/>
    </source>
</evidence>
<dbReference type="InterPro" id="IPR050131">
    <property type="entry name" value="Peptidase_S8_subtilisin-like"/>
</dbReference>
<dbReference type="OrthoDB" id="206201at2759"/>
<dbReference type="Gene3D" id="3.40.50.200">
    <property type="entry name" value="Peptidase S8/S53 domain"/>
    <property type="match status" value="1"/>
</dbReference>
<keyword evidence="3 8" id="KW-0732">Signal</keyword>
<dbReference type="InterPro" id="IPR023827">
    <property type="entry name" value="Peptidase_S8_Asp-AS"/>
</dbReference>
<dbReference type="SUPFAM" id="SSF54897">
    <property type="entry name" value="Protease propeptides/inhibitors"/>
    <property type="match status" value="1"/>
</dbReference>
<comment type="similarity">
    <text evidence="1 6 7">Belongs to the peptidase S8 family.</text>
</comment>
<keyword evidence="2 6" id="KW-0645">Protease</keyword>
<keyword evidence="4 6" id="KW-0378">Hydrolase</keyword>
<dbReference type="GO" id="GO:0004252">
    <property type="term" value="F:serine-type endopeptidase activity"/>
    <property type="evidence" value="ECO:0007669"/>
    <property type="project" value="UniProtKB-UniRule"/>
</dbReference>
<dbReference type="Gene3D" id="3.30.70.80">
    <property type="entry name" value="Peptidase S8 propeptide/proteinase inhibitor I9"/>
    <property type="match status" value="1"/>
</dbReference>
<dbReference type="PANTHER" id="PTHR43806">
    <property type="entry name" value="PEPTIDASE S8"/>
    <property type="match status" value="1"/>
</dbReference>
<evidence type="ECO:0000313" key="11">
    <source>
        <dbReference type="EMBL" id="USP81715.1"/>
    </source>
</evidence>
<dbReference type="Pfam" id="PF05922">
    <property type="entry name" value="Inhibitor_I9"/>
    <property type="match status" value="1"/>
</dbReference>
<evidence type="ECO:0000256" key="6">
    <source>
        <dbReference type="PROSITE-ProRule" id="PRU01240"/>
    </source>
</evidence>
<dbReference type="PROSITE" id="PS00138">
    <property type="entry name" value="SUBTILASE_SER"/>
    <property type="match status" value="1"/>
</dbReference>
<feature type="domain" description="Inhibitor I9" evidence="10">
    <location>
        <begin position="33"/>
        <end position="98"/>
    </location>
</feature>
<evidence type="ECO:0000256" key="7">
    <source>
        <dbReference type="RuleBase" id="RU003355"/>
    </source>
</evidence>
<dbReference type="GO" id="GO:0005576">
    <property type="term" value="C:extracellular region"/>
    <property type="evidence" value="ECO:0007669"/>
    <property type="project" value="UniProtKB-ARBA"/>
</dbReference>
<dbReference type="VEuPathDB" id="FungiDB:yc1106_08989"/>
<feature type="active site" description="Charge relay system" evidence="6">
    <location>
        <position position="147"/>
    </location>
</feature>
<keyword evidence="12" id="KW-1185">Reference proteome</keyword>
<dbReference type="GO" id="GO:0006508">
    <property type="term" value="P:proteolysis"/>
    <property type="evidence" value="ECO:0007669"/>
    <property type="project" value="UniProtKB-KW"/>
</dbReference>
<dbReference type="EMBL" id="CP089280">
    <property type="protein sequence ID" value="USP81715.1"/>
    <property type="molecule type" value="Genomic_DNA"/>
</dbReference>
<protein>
    <submittedName>
        <fullName evidence="11">Uncharacterized protein</fullName>
    </submittedName>
</protein>
<evidence type="ECO:0000256" key="1">
    <source>
        <dbReference type="ARBA" id="ARBA00011073"/>
    </source>
</evidence>
<dbReference type="FunFam" id="3.40.50.200:FF:000014">
    <property type="entry name" value="Proteinase K"/>
    <property type="match status" value="1"/>
</dbReference>
<accession>A0A9Q9DX92</accession>
<feature type="active site" description="Charge relay system" evidence="6">
    <location>
        <position position="336"/>
    </location>
</feature>
<sequence>MKLSLLISLLPVALALPAPVIVPRAGTPIPGRYIVKMKNQNLETLINNALKLLRKDPAHVYHFGGFGGFSADMADDIVDLLRNLPGVDYIEQDAVVQANLGEIEKKAYVTQSSATWGIARLSSQSPGGSTYTYDSTAGAGTCAYVIDTGIYTAHPEFEGRATFLSNFAGDGSNTDGNGHGTHCAGTIGSKTYGVAKKTQLYAVKVLDASGSGTNSGVIAGINFVANDVKTRSCPNGAVANMSLGGSKSTAVNSAAANAVTAGVFMAVAAGNDGRDAANSSPASEATVFTVGATDSSDRLASFSNYGSVVDILAPGVNILSTWLSGRTTKNTISGTSMATPHVAGLAAYLLALEGKKTPAALSTRIQTLALKSKISGVPSSTKNYLAFNGNPSA</sequence>
<evidence type="ECO:0000256" key="2">
    <source>
        <dbReference type="ARBA" id="ARBA00022670"/>
    </source>
</evidence>
<gene>
    <name evidence="11" type="ORF">yc1106_08989</name>
</gene>
<evidence type="ECO:0000256" key="3">
    <source>
        <dbReference type="ARBA" id="ARBA00022729"/>
    </source>
</evidence>